<feature type="compositionally biased region" description="Basic and acidic residues" evidence="1">
    <location>
        <begin position="201"/>
        <end position="214"/>
    </location>
</feature>
<feature type="region of interest" description="Disordered" evidence="1">
    <location>
        <begin position="579"/>
        <end position="610"/>
    </location>
</feature>
<dbReference type="Proteomes" id="UP000649328">
    <property type="component" value="Unassembled WGS sequence"/>
</dbReference>
<name>A0A8H7GVB0_9ASCO</name>
<dbReference type="AlphaFoldDB" id="A0A8H7GVB0"/>
<sequence length="692" mass="75597">MARNTHVTEFENTPRFGEKVTFEAIINNTIPDCSTTCEVQGVPEIDLVDDTGDTVFAASDWVDVATELAAHAPDAEVSVCALPMREISALVPQVTRVESRDLTELNFAPAASAVELTESAKIAANVAPAIGSHISSKSVSGQTSPESGPIVIEASEISEDESEECNTHENFSDVSGFSEEDSVEPVILLKVANLCAVPPKNEPKSDGCETRDVTNTEEVTVSDVRDSSDSSPGTRTESVFRCTFKSVFLPISEDVDGEATEPEIDALVPEIFTQNSCSAPQLAHEQFEDLKLSIELAKILGNFEDEAWASSCENLIVSTPRVMPTGESAELSPKLINEKSESRADLEKAHTLPERPLSDPVVPAKIVFYTYNPCTKTNKAWADYDSDSDDSIYENFFASHGKVYRPIRMFQHKFPKRKLKIHSGHEAHETSAIATPEHTQVGEKNISDSLNLLLEECVGKNGCGWKKISLDQLFASAKPMDSSESLDLLSDKTDKVTEENCWKKLSLGDVTWNVSPKSAKNAENEATNATKAENMSGTHADVTIDSIRNSAQNEDLTDIPDKELTEHTTAKRQLLEADLGVPADQNLAPEADSSPEKGPFPQSIPTGSVDNDEALAQIPDTECFETPVINQAQLGEYYPQYLAPGPLSILEIAFAHIDEINTPAIAHVLKTTMVRYRQDFIHLIEKRAFALQ</sequence>
<gene>
    <name evidence="2" type="ORF">HF325_002546</name>
</gene>
<proteinExistence type="predicted"/>
<dbReference type="OrthoDB" id="10399544at2759"/>
<evidence type="ECO:0000313" key="2">
    <source>
        <dbReference type="EMBL" id="KAF8003301.1"/>
    </source>
</evidence>
<feature type="region of interest" description="Disordered" evidence="1">
    <location>
        <begin position="200"/>
        <end position="235"/>
    </location>
</feature>
<evidence type="ECO:0000256" key="1">
    <source>
        <dbReference type="SAM" id="MobiDB-lite"/>
    </source>
</evidence>
<dbReference type="EMBL" id="JACBPP010000003">
    <property type="protein sequence ID" value="KAF8003301.1"/>
    <property type="molecule type" value="Genomic_DNA"/>
</dbReference>
<keyword evidence="3" id="KW-1185">Reference proteome</keyword>
<accession>A0A8H7GVB0</accession>
<evidence type="ECO:0000313" key="3">
    <source>
        <dbReference type="Proteomes" id="UP000649328"/>
    </source>
</evidence>
<protein>
    <submittedName>
        <fullName evidence="2">Uncharacterized protein</fullName>
    </submittedName>
</protein>
<organism evidence="2 3">
    <name type="scientific">Metschnikowia pulcherrima</name>
    <dbReference type="NCBI Taxonomy" id="27326"/>
    <lineage>
        <taxon>Eukaryota</taxon>
        <taxon>Fungi</taxon>
        <taxon>Dikarya</taxon>
        <taxon>Ascomycota</taxon>
        <taxon>Saccharomycotina</taxon>
        <taxon>Pichiomycetes</taxon>
        <taxon>Metschnikowiaceae</taxon>
        <taxon>Metschnikowia</taxon>
    </lineage>
</organism>
<comment type="caution">
    <text evidence="2">The sequence shown here is derived from an EMBL/GenBank/DDBJ whole genome shotgun (WGS) entry which is preliminary data.</text>
</comment>
<reference evidence="2" key="1">
    <citation type="submission" date="2020-10" db="EMBL/GenBank/DDBJ databases">
        <title>The Whole-Genome Sequence of Metschnikowia persimmonesis, a Novel Endophytic Yeast Species Isolated from Medicinal Plant Diospyros kaki Thumb.</title>
        <authorList>
            <person name="Rahmat E."/>
            <person name="Kang Y."/>
        </authorList>
    </citation>
    <scope>NUCLEOTIDE SEQUENCE</scope>
    <source>
        <strain evidence="2">KIOM G15050</strain>
    </source>
</reference>
<feature type="region of interest" description="Disordered" evidence="1">
    <location>
        <begin position="157"/>
        <end position="178"/>
    </location>
</feature>